<dbReference type="Gene3D" id="1.20.58.760">
    <property type="entry name" value="Peptidase M41"/>
    <property type="match status" value="1"/>
</dbReference>
<reference evidence="1 2" key="2">
    <citation type="journal article" date="2017" name="Genome Biol.">
        <title>New reference genome sequences of hot pepper reveal the massive evolution of plant disease-resistance genes by retroduplication.</title>
        <authorList>
            <person name="Kim S."/>
            <person name="Park J."/>
            <person name="Yeom S.I."/>
            <person name="Kim Y.M."/>
            <person name="Seo E."/>
            <person name="Kim K.T."/>
            <person name="Kim M.S."/>
            <person name="Lee J.M."/>
            <person name="Cheong K."/>
            <person name="Shin H.S."/>
            <person name="Kim S.B."/>
            <person name="Han K."/>
            <person name="Lee J."/>
            <person name="Park M."/>
            <person name="Lee H.A."/>
            <person name="Lee H.Y."/>
            <person name="Lee Y."/>
            <person name="Oh S."/>
            <person name="Lee J.H."/>
            <person name="Choi E."/>
            <person name="Choi E."/>
            <person name="Lee S.E."/>
            <person name="Jeon J."/>
            <person name="Kim H."/>
            <person name="Choi G."/>
            <person name="Song H."/>
            <person name="Lee J."/>
            <person name="Lee S.C."/>
            <person name="Kwon J.K."/>
            <person name="Lee H.Y."/>
            <person name="Koo N."/>
            <person name="Hong Y."/>
            <person name="Kim R.W."/>
            <person name="Kang W.H."/>
            <person name="Huh J.H."/>
            <person name="Kang B.C."/>
            <person name="Yang T.J."/>
            <person name="Lee Y.H."/>
            <person name="Bennetzen J.L."/>
            <person name="Choi D."/>
        </authorList>
    </citation>
    <scope>NUCLEOTIDE SEQUENCE [LARGE SCALE GENOMIC DNA]</scope>
    <source>
        <strain evidence="2">cv. CM334</strain>
    </source>
</reference>
<reference evidence="1 2" key="1">
    <citation type="journal article" date="2014" name="Nat. Genet.">
        <title>Genome sequence of the hot pepper provides insights into the evolution of pungency in Capsicum species.</title>
        <authorList>
            <person name="Kim S."/>
            <person name="Park M."/>
            <person name="Yeom S.I."/>
            <person name="Kim Y.M."/>
            <person name="Lee J.M."/>
            <person name="Lee H.A."/>
            <person name="Seo E."/>
            <person name="Choi J."/>
            <person name="Cheong K."/>
            <person name="Kim K.T."/>
            <person name="Jung K."/>
            <person name="Lee G.W."/>
            <person name="Oh S.K."/>
            <person name="Bae C."/>
            <person name="Kim S.B."/>
            <person name="Lee H.Y."/>
            <person name="Kim S.Y."/>
            <person name="Kim M.S."/>
            <person name="Kang B.C."/>
            <person name="Jo Y.D."/>
            <person name="Yang H.B."/>
            <person name="Jeong H.J."/>
            <person name="Kang W.H."/>
            <person name="Kwon J.K."/>
            <person name="Shin C."/>
            <person name="Lim J.Y."/>
            <person name="Park J.H."/>
            <person name="Huh J.H."/>
            <person name="Kim J.S."/>
            <person name="Kim B.D."/>
            <person name="Cohen O."/>
            <person name="Paran I."/>
            <person name="Suh M.C."/>
            <person name="Lee S.B."/>
            <person name="Kim Y.K."/>
            <person name="Shin Y."/>
            <person name="Noh S.J."/>
            <person name="Park J."/>
            <person name="Seo Y.S."/>
            <person name="Kwon S.Y."/>
            <person name="Kim H.A."/>
            <person name="Park J.M."/>
            <person name="Kim H.J."/>
            <person name="Choi S.B."/>
            <person name="Bosland P.W."/>
            <person name="Reeves G."/>
            <person name="Jo S.H."/>
            <person name="Lee B.W."/>
            <person name="Cho H.T."/>
            <person name="Choi H.S."/>
            <person name="Lee M.S."/>
            <person name="Yu Y."/>
            <person name="Do Choi Y."/>
            <person name="Park B.S."/>
            <person name="van Deynze A."/>
            <person name="Ashrafi H."/>
            <person name="Hill T."/>
            <person name="Kim W.T."/>
            <person name="Pai H.S."/>
            <person name="Ahn H.K."/>
            <person name="Yeam I."/>
            <person name="Giovannoni J.J."/>
            <person name="Rose J.K."/>
            <person name="Sorensen I."/>
            <person name="Lee S.J."/>
            <person name="Kim R.W."/>
            <person name="Choi I.Y."/>
            <person name="Choi B.S."/>
            <person name="Lim J.S."/>
            <person name="Lee Y.H."/>
            <person name="Choi D."/>
        </authorList>
    </citation>
    <scope>NUCLEOTIDE SEQUENCE [LARGE SCALE GENOMIC DNA]</scope>
    <source>
        <strain evidence="2">cv. CM334</strain>
    </source>
</reference>
<dbReference type="Proteomes" id="UP000222542">
    <property type="component" value="Unassembled WGS sequence"/>
</dbReference>
<evidence type="ECO:0000313" key="1">
    <source>
        <dbReference type="EMBL" id="PHT66095.1"/>
    </source>
</evidence>
<dbReference type="AlphaFoldDB" id="A0A2G2Y8J8"/>
<dbReference type="EMBL" id="AYRZ02000012">
    <property type="protein sequence ID" value="PHT66095.1"/>
    <property type="molecule type" value="Genomic_DNA"/>
</dbReference>
<dbReference type="Gramene" id="PHT66095">
    <property type="protein sequence ID" value="PHT66095"/>
    <property type="gene ID" value="T459_30520"/>
</dbReference>
<dbReference type="GO" id="GO:0005524">
    <property type="term" value="F:ATP binding"/>
    <property type="evidence" value="ECO:0007669"/>
    <property type="project" value="InterPro"/>
</dbReference>
<protein>
    <recommendedName>
        <fullName evidence="3">Peptidase M41 domain-containing protein</fullName>
    </recommendedName>
</protein>
<gene>
    <name evidence="1" type="ORF">T459_30520</name>
</gene>
<proteinExistence type="predicted"/>
<dbReference type="STRING" id="4072.A0A2G2Y8J8"/>
<comment type="caution">
    <text evidence="1">The sequence shown here is derived from an EMBL/GenBank/DDBJ whole genome shotgun (WGS) entry which is preliminary data.</text>
</comment>
<dbReference type="PANTHER" id="PTHR23076">
    <property type="entry name" value="METALLOPROTEASE M41 FTSH"/>
    <property type="match status" value="1"/>
</dbReference>
<dbReference type="GO" id="GO:0004176">
    <property type="term" value="F:ATP-dependent peptidase activity"/>
    <property type="evidence" value="ECO:0007669"/>
    <property type="project" value="InterPro"/>
</dbReference>
<name>A0A2G2Y8J8_CAPAN</name>
<evidence type="ECO:0000313" key="2">
    <source>
        <dbReference type="Proteomes" id="UP000222542"/>
    </source>
</evidence>
<dbReference type="SUPFAM" id="SSF140990">
    <property type="entry name" value="FtsH protease domain-like"/>
    <property type="match status" value="1"/>
</dbReference>
<evidence type="ECO:0008006" key="3">
    <source>
        <dbReference type="Google" id="ProtNLM"/>
    </source>
</evidence>
<sequence>MGSLHFFLGIEVVPYQDGIYLSQVKYAKDILKRTMMHRARAIHMPLSQKGDFHITIGSPVDASDYRSIVGGLPYLTLTRPNLTYAINQVCQFMQAPTTTHWQRVKRILRFLAGIIYFDFASLLDPPYRLLASQMSIGLITTDDLLQAAQIEERGMLDRKERSPEIWKQVAINEAAMAVVAVNFPDLRNIDRQSLLDHITVQLAPRAADELWYGEHQFSTIWAETADNARSAARSFVLGGLSDKHYGLSDFWVADRINDIDSEALRILHLCYDRAKEILHQNRNLMDAVVDILVERKSLTKERFFKLVELHGSLQPMPPSVVDLRSAKRLEFQDTLKNQKEIVSQGHN</sequence>
<dbReference type="GO" id="GO:0004222">
    <property type="term" value="F:metalloendopeptidase activity"/>
    <property type="evidence" value="ECO:0007669"/>
    <property type="project" value="InterPro"/>
</dbReference>
<keyword evidence="2" id="KW-1185">Reference proteome</keyword>
<dbReference type="PANTHER" id="PTHR23076:SF56">
    <property type="entry name" value="INACTIVE ATP-DEPENDENT ZINC METALLOPROTEASE FTSHI 2, CHLOROPLASTIC-RELATED"/>
    <property type="match status" value="1"/>
</dbReference>
<dbReference type="InterPro" id="IPR037219">
    <property type="entry name" value="Peptidase_M41-like"/>
</dbReference>
<accession>A0A2G2Y8J8</accession>
<dbReference type="GO" id="GO:0006508">
    <property type="term" value="P:proteolysis"/>
    <property type="evidence" value="ECO:0007669"/>
    <property type="project" value="InterPro"/>
</dbReference>
<organism evidence="1 2">
    <name type="scientific">Capsicum annuum</name>
    <name type="common">Capsicum pepper</name>
    <dbReference type="NCBI Taxonomy" id="4072"/>
    <lineage>
        <taxon>Eukaryota</taxon>
        <taxon>Viridiplantae</taxon>
        <taxon>Streptophyta</taxon>
        <taxon>Embryophyta</taxon>
        <taxon>Tracheophyta</taxon>
        <taxon>Spermatophyta</taxon>
        <taxon>Magnoliopsida</taxon>
        <taxon>eudicotyledons</taxon>
        <taxon>Gunneridae</taxon>
        <taxon>Pentapetalae</taxon>
        <taxon>asterids</taxon>
        <taxon>lamiids</taxon>
        <taxon>Solanales</taxon>
        <taxon>Solanaceae</taxon>
        <taxon>Solanoideae</taxon>
        <taxon>Capsiceae</taxon>
        <taxon>Capsicum</taxon>
    </lineage>
</organism>